<dbReference type="SUPFAM" id="SSF53474">
    <property type="entry name" value="alpha/beta-Hydrolases"/>
    <property type="match status" value="1"/>
</dbReference>
<keyword evidence="2" id="KW-0812">Transmembrane</keyword>
<accession>A0A8K1C9L4</accession>
<proteinExistence type="predicted"/>
<dbReference type="InterPro" id="IPR050583">
    <property type="entry name" value="Mycobacterial_A85_antigen"/>
</dbReference>
<dbReference type="AlphaFoldDB" id="A0A8K1C9L4"/>
<comment type="caution">
    <text evidence="3">The sequence shown here is derived from an EMBL/GenBank/DDBJ whole genome shotgun (WGS) entry which is preliminary data.</text>
</comment>
<dbReference type="InterPro" id="IPR029058">
    <property type="entry name" value="AB_hydrolase_fold"/>
</dbReference>
<evidence type="ECO:0000256" key="2">
    <source>
        <dbReference type="SAM" id="Phobius"/>
    </source>
</evidence>
<sequence>MAKTDERSALVTSPSSKDRSFSMDIEMPSPVMTRRSNWLSARLRWAKRQWWCSFGVFAVLLWTASVVWYMSSHNAVGPVTPNPRFQLSFASSVHNEPITGRLLVCIAKKHTVEDPLGDDQPRFLIDDTADTQQVFAVDVWDFNPDTESREVNATHAHGYPVLSMLDIPEDEYWVQGVLHPYVLYNRSDGHELWLPSMDTFENDILDSPGTLFTRPQLIKYHPGTDFSATLVLDQAVEPLPSLEADLPTYDQQSLLQHIKFRSELLSAFWGTDVYLKAWILLPHKFFDPSTAHIKYPLFVYHSHYSREFEFDYTETKPDPETASDRDLSGFYLYSNWTSESPDSAFFQKRGIIVQLQHANPYYDDSYAVNSANIGPYGDAITYEFLPFIESKFRGIGNGWGRTMYGGSTGGWESLAVQVFYPDEYNGCWSFCPDSFDFRKFQIVNLLEDPNAYYVNGDWTRKNRGASRDYLGHIKETMEQENHHEMLMGSRGRSGGQWDAWQAVYSPVNESDGYPAAIWDKLTGEINHDVVSYWEEHYDVRVKLQREWEAKGLGEKLVNKLHVYVGVLDSYYLNDAVYYLEDFLESTRHPYYNGTIEYGVHDGKGYEHCWTGSFDETLSTAWGTLNQRIVPQMVDHIVMSAPANVSLDFTSY</sequence>
<dbReference type="OrthoDB" id="184793at2759"/>
<feature type="transmembrane region" description="Helical" evidence="2">
    <location>
        <begin position="50"/>
        <end position="70"/>
    </location>
</feature>
<reference evidence="3" key="1">
    <citation type="submission" date="2019-03" db="EMBL/GenBank/DDBJ databases">
        <title>Long read genome sequence of the mycoparasitic Pythium oligandrum ATCC 38472 isolated from sugarbeet rhizosphere.</title>
        <authorList>
            <person name="Gaulin E."/>
        </authorList>
    </citation>
    <scope>NUCLEOTIDE SEQUENCE</scope>
    <source>
        <strain evidence="3">ATCC 38472_TT</strain>
    </source>
</reference>
<dbReference type="PANTHER" id="PTHR48098:SF3">
    <property type="entry name" value="IRON(III) ENTEROBACTIN ESTERASE"/>
    <property type="match status" value="1"/>
</dbReference>
<keyword evidence="2" id="KW-0472">Membrane</keyword>
<evidence type="ECO:0000313" key="3">
    <source>
        <dbReference type="EMBL" id="TMW59244.1"/>
    </source>
</evidence>
<organism evidence="3 4">
    <name type="scientific">Pythium oligandrum</name>
    <name type="common">Mycoparasitic fungus</name>
    <dbReference type="NCBI Taxonomy" id="41045"/>
    <lineage>
        <taxon>Eukaryota</taxon>
        <taxon>Sar</taxon>
        <taxon>Stramenopiles</taxon>
        <taxon>Oomycota</taxon>
        <taxon>Peronosporomycetes</taxon>
        <taxon>Pythiales</taxon>
        <taxon>Pythiaceae</taxon>
        <taxon>Pythium</taxon>
    </lineage>
</organism>
<dbReference type="Pfam" id="PF00756">
    <property type="entry name" value="Esterase"/>
    <property type="match status" value="1"/>
</dbReference>
<evidence type="ECO:0000313" key="4">
    <source>
        <dbReference type="Proteomes" id="UP000794436"/>
    </source>
</evidence>
<dbReference type="EMBL" id="SPLM01000110">
    <property type="protein sequence ID" value="TMW59244.1"/>
    <property type="molecule type" value="Genomic_DNA"/>
</dbReference>
<evidence type="ECO:0000256" key="1">
    <source>
        <dbReference type="SAM" id="MobiDB-lite"/>
    </source>
</evidence>
<keyword evidence="4" id="KW-1185">Reference proteome</keyword>
<gene>
    <name evidence="3" type="ORF">Poli38472_007389</name>
</gene>
<dbReference type="Gene3D" id="3.40.50.1820">
    <property type="entry name" value="alpha/beta hydrolase"/>
    <property type="match status" value="1"/>
</dbReference>
<protein>
    <submittedName>
        <fullName evidence="3">Uncharacterized protein</fullName>
    </submittedName>
</protein>
<dbReference type="Proteomes" id="UP000794436">
    <property type="component" value="Unassembled WGS sequence"/>
</dbReference>
<dbReference type="InterPro" id="IPR000801">
    <property type="entry name" value="Esterase-like"/>
</dbReference>
<name>A0A8K1C9L4_PYTOL</name>
<feature type="region of interest" description="Disordered" evidence="1">
    <location>
        <begin position="1"/>
        <end position="23"/>
    </location>
</feature>
<keyword evidence="2" id="KW-1133">Transmembrane helix</keyword>
<dbReference type="PANTHER" id="PTHR48098">
    <property type="entry name" value="ENTEROCHELIN ESTERASE-RELATED"/>
    <property type="match status" value="1"/>
</dbReference>